<accession>A0AAN3SFW1</accession>
<evidence type="ECO:0000313" key="2">
    <source>
        <dbReference type="Proteomes" id="UP000005056"/>
    </source>
</evidence>
<sequence>MIHENTGFLDSDAQRCVFVCRYSEINQKIRRGRSLVQQPDQKPLTQQGLTV</sequence>
<evidence type="ECO:0000313" key="1">
    <source>
        <dbReference type="EMBL" id="EFU36335.1"/>
    </source>
</evidence>
<gene>
    <name evidence="1" type="ORF">HMPREF9350_02006</name>
</gene>
<reference evidence="1 2" key="1">
    <citation type="submission" date="2010-09" db="EMBL/GenBank/DDBJ databases">
        <authorList>
            <person name="Weinstock G."/>
            <person name="Sodergren E."/>
            <person name="Clifton S."/>
            <person name="Fulton L."/>
            <person name="Fulton B."/>
            <person name="Courtney L."/>
            <person name="Fronick C."/>
            <person name="Harrison M."/>
            <person name="Strong C."/>
            <person name="Farmer C."/>
            <person name="Delahaunty K."/>
            <person name="Markovic C."/>
            <person name="Hall O."/>
            <person name="Minx P."/>
            <person name="Tomlinson C."/>
            <person name="Mitreva M."/>
            <person name="Hou S."/>
            <person name="Chen J."/>
            <person name="Wollam A."/>
            <person name="Pepin K.H."/>
            <person name="Johnson M."/>
            <person name="Bhonagiri V."/>
            <person name="Zhang X."/>
            <person name="Suruliraj S."/>
            <person name="Warren W."/>
            <person name="Chinwalla A."/>
            <person name="Mardis E.R."/>
            <person name="Wilson R.K."/>
        </authorList>
    </citation>
    <scope>NUCLEOTIDE SEQUENCE [LARGE SCALE GENOMIC DNA]</scope>
    <source>
        <strain evidence="1 2">MS 85-1</strain>
    </source>
</reference>
<organism evidence="1 2">
    <name type="scientific">Escherichia coli MS 85-1</name>
    <dbReference type="NCBI Taxonomy" id="679202"/>
    <lineage>
        <taxon>Bacteria</taxon>
        <taxon>Pseudomonadati</taxon>
        <taxon>Pseudomonadota</taxon>
        <taxon>Gammaproteobacteria</taxon>
        <taxon>Enterobacterales</taxon>
        <taxon>Enterobacteriaceae</taxon>
        <taxon>Escherichia</taxon>
    </lineage>
</organism>
<name>A0AAN3SFW1_ECOLX</name>
<comment type="caution">
    <text evidence="1">The sequence shown here is derived from an EMBL/GenBank/DDBJ whole genome shotgun (WGS) entry which is preliminary data.</text>
</comment>
<dbReference type="Proteomes" id="UP000005056">
    <property type="component" value="Unassembled WGS sequence"/>
</dbReference>
<dbReference type="EMBL" id="ADWQ01000006">
    <property type="protein sequence ID" value="EFU36335.1"/>
    <property type="molecule type" value="Genomic_DNA"/>
</dbReference>
<protein>
    <submittedName>
        <fullName evidence="1">Uncharacterized protein</fullName>
    </submittedName>
</protein>
<dbReference type="AlphaFoldDB" id="A0AAN3SFW1"/>
<proteinExistence type="predicted"/>